<dbReference type="EMBL" id="FMJC01000001">
    <property type="protein sequence ID" value="SCM69904.1"/>
    <property type="molecule type" value="Genomic_DNA"/>
</dbReference>
<dbReference type="PROSITE" id="PS51740">
    <property type="entry name" value="SPOVT_ABRB"/>
    <property type="match status" value="1"/>
</dbReference>
<reference evidence="3" key="1">
    <citation type="submission" date="2016-08" db="EMBL/GenBank/DDBJ databases">
        <authorList>
            <person name="Seilhamer J.J."/>
        </authorList>
    </citation>
    <scope>NUCLEOTIDE SEQUENCE</scope>
    <source>
        <strain evidence="3">86-1</strain>
    </source>
</reference>
<dbReference type="RefSeq" id="WP_197957568.1">
    <property type="nucleotide sequence ID" value="NZ_LT608333.1"/>
</dbReference>
<protein>
    <recommendedName>
        <fullName evidence="2">SpoVT-AbrB domain-containing protein</fullName>
    </recommendedName>
</protein>
<dbReference type="InterPro" id="IPR007159">
    <property type="entry name" value="SpoVT-AbrB_dom"/>
</dbReference>
<dbReference type="Pfam" id="PF04014">
    <property type="entry name" value="MazE_antitoxin"/>
    <property type="match status" value="1"/>
</dbReference>
<dbReference type="SUPFAM" id="SSF89447">
    <property type="entry name" value="AbrB/MazE/MraZ-like"/>
    <property type="match status" value="1"/>
</dbReference>
<keyword evidence="1" id="KW-0238">DNA-binding</keyword>
<feature type="domain" description="SpoVT-AbrB" evidence="2">
    <location>
        <begin position="3"/>
        <end position="51"/>
    </location>
</feature>
<dbReference type="GO" id="GO:0003677">
    <property type="term" value="F:DNA binding"/>
    <property type="evidence" value="ECO:0007669"/>
    <property type="project" value="UniProtKB-UniRule"/>
</dbReference>
<evidence type="ECO:0000259" key="2">
    <source>
        <dbReference type="PROSITE" id="PS51740"/>
    </source>
</evidence>
<accession>A0A212KX89</accession>
<dbReference type="Gene3D" id="2.10.260.10">
    <property type="match status" value="1"/>
</dbReference>
<proteinExistence type="predicted"/>
<dbReference type="NCBIfam" id="TIGR01439">
    <property type="entry name" value="lp_hng_hel_AbrB"/>
    <property type="match status" value="1"/>
</dbReference>
<dbReference type="AlphaFoldDB" id="A0A212KX89"/>
<dbReference type="SMART" id="SM00966">
    <property type="entry name" value="SpoVT_AbrB"/>
    <property type="match status" value="1"/>
</dbReference>
<name>A0A212KX89_9BACT</name>
<dbReference type="InterPro" id="IPR037914">
    <property type="entry name" value="SpoVT-AbrB_sf"/>
</dbReference>
<evidence type="ECO:0000256" key="1">
    <source>
        <dbReference type="PROSITE-ProRule" id="PRU01076"/>
    </source>
</evidence>
<gene>
    <name evidence="3" type="ORF">KL86DES1_10027</name>
</gene>
<evidence type="ECO:0000313" key="3">
    <source>
        <dbReference type="EMBL" id="SCM69904.1"/>
    </source>
</evidence>
<sequence>MNMEVSTMTSKGQITIPVAVRKKLDLQQGDKVVFIEDDSPKGGIRILNAATLSFGKSGEVVTVPR</sequence>
<organism evidence="3">
    <name type="scientific">uncultured Desulfovibrio sp</name>
    <dbReference type="NCBI Taxonomy" id="167968"/>
    <lineage>
        <taxon>Bacteria</taxon>
        <taxon>Pseudomonadati</taxon>
        <taxon>Thermodesulfobacteriota</taxon>
        <taxon>Desulfovibrionia</taxon>
        <taxon>Desulfovibrionales</taxon>
        <taxon>Desulfovibrionaceae</taxon>
        <taxon>Desulfovibrio</taxon>
        <taxon>environmental samples</taxon>
    </lineage>
</organism>